<feature type="domain" description="Acylphosphatase-like" evidence="10">
    <location>
        <begin position="34"/>
        <end position="120"/>
    </location>
</feature>
<dbReference type="UniPathway" id="UPA00335"/>
<accession>A0A6M0SFZ5</accession>
<dbReference type="Gene3D" id="3.30.110.120">
    <property type="match status" value="1"/>
</dbReference>
<dbReference type="AlphaFoldDB" id="A0A6M0SFZ5"/>
<gene>
    <name evidence="12" type="primary">hypF</name>
    <name evidence="12" type="ORF">D0962_32395</name>
</gene>
<comment type="catalytic activity">
    <reaction evidence="7">
        <text>C-terminal L-cysteinyl-[HypE protein] + carbamoyl phosphate + ATP + H2O = C-terminal S-carboxamide-L-cysteinyl-[HypE protein] + AMP + phosphate + diphosphate + H(+)</text>
        <dbReference type="Rhea" id="RHEA:55636"/>
        <dbReference type="Rhea" id="RHEA-COMP:14247"/>
        <dbReference type="Rhea" id="RHEA-COMP:14392"/>
        <dbReference type="ChEBI" id="CHEBI:15377"/>
        <dbReference type="ChEBI" id="CHEBI:15378"/>
        <dbReference type="ChEBI" id="CHEBI:30616"/>
        <dbReference type="ChEBI" id="CHEBI:33019"/>
        <dbReference type="ChEBI" id="CHEBI:43474"/>
        <dbReference type="ChEBI" id="CHEBI:58228"/>
        <dbReference type="ChEBI" id="CHEBI:76913"/>
        <dbReference type="ChEBI" id="CHEBI:139126"/>
        <dbReference type="ChEBI" id="CHEBI:456215"/>
    </reaction>
</comment>
<dbReference type="GO" id="GO:0003725">
    <property type="term" value="F:double-stranded RNA binding"/>
    <property type="evidence" value="ECO:0007669"/>
    <property type="project" value="InterPro"/>
</dbReference>
<sequence>MWLSANNFYDKLAISYKKHEVGTVMMPVTPSLCRSHLTVRGTVQGVGFRPFVYQLATELGLAGGVKNTSQGVVIEIEGPEKTLQIFFQKLQQDVPPHVVIRALEQQDLPAQGVMGFHIWPSEAVGKATETQILPDLATCAECLQDILSPDNRRHHYAFTNCTHCGPRFSIIRILPYDRCHTTMANFTMCADCQAEYTQPDNRRFHAQPNACAVCGPHLEFWTKKTQEGPQEGPQQSGNPLHLAIAMLRRGDIVALKGLGGFQLLVDAQNHSAVARLRQRKERPDKPLALMYPTLEQVHQDCKVSADAAKLLSSAQAPIVLLPKRLGSSSLANNIAPKMDRLGVMLPTTPLHHLLLQTLTSPVVATSGNLSGEPICIAKQDACQRLAPVADGFLVHNRPIQRPVDDSVVQLVHDKCQVLRHGRGYAPQVISLSGLVASDARILALGAHLKNAIALFSGDHIVLSQYIGDLDAPRTLERLKHTVTDMLSLYTCQPTAIACDLHPDYGSTRLAHTLAEQWAVPVISVQHHYAHVLAGMAEHSLDVPILGVAWDGMGYGPDQTVWGGEFLQITMSGFERVAHLLPFPLPGGELCSREPRRSALGLLYGCYGDVAFECDDLVPVQEFSASQRTVLQQMLTNKINTPMASSMGRLFDGVAALLNLHQVVSFEGQAALALEFAAAETMVQRGYPFIISSTVPYIIDWRPMVRKIIHDQGQGVATTVVAAKFHRTLVEIVTAIAKLINNSNIILTGGCFQNKLLSEQIIQHLQIAGFTPHWHQRVPPNDGGIAVGQIIGALRHLSMSV</sequence>
<dbReference type="NCBIfam" id="TIGR00143">
    <property type="entry name" value="hypF"/>
    <property type="match status" value="1"/>
</dbReference>
<dbReference type="Pfam" id="PF22521">
    <property type="entry name" value="HypF_C_2"/>
    <property type="match status" value="1"/>
</dbReference>
<keyword evidence="6" id="KW-0862">Zinc</keyword>
<dbReference type="EMBL" id="QZCE01000002">
    <property type="protein sequence ID" value="NEZ67405.1"/>
    <property type="molecule type" value="Genomic_DNA"/>
</dbReference>
<dbReference type="InterPro" id="IPR004421">
    <property type="entry name" value="Carbamoyltransferase_HypF"/>
</dbReference>
<dbReference type="FunFam" id="3.30.420.40:FF:000124">
    <property type="entry name" value="Carbamoyltransferase HypF"/>
    <property type="match status" value="1"/>
</dbReference>
<dbReference type="GO" id="GO:0051604">
    <property type="term" value="P:protein maturation"/>
    <property type="evidence" value="ECO:0007669"/>
    <property type="project" value="TreeGrafter"/>
</dbReference>
<dbReference type="GO" id="GO:0016743">
    <property type="term" value="F:carboxyl- or carbamoyltransferase activity"/>
    <property type="evidence" value="ECO:0007669"/>
    <property type="project" value="UniProtKB-UniRule"/>
</dbReference>
<evidence type="ECO:0000256" key="8">
    <source>
        <dbReference type="PIRNR" id="PIRNR006256"/>
    </source>
</evidence>
<dbReference type="InterPro" id="IPR011125">
    <property type="entry name" value="Znf_HypF"/>
</dbReference>
<evidence type="ECO:0000256" key="5">
    <source>
        <dbReference type="ARBA" id="ARBA00022771"/>
    </source>
</evidence>
<dbReference type="SUPFAM" id="SSF55821">
    <property type="entry name" value="YrdC/RibB"/>
    <property type="match status" value="1"/>
</dbReference>
<organism evidence="12 13">
    <name type="scientific">Adonisia turfae CCMR0082</name>
    <dbReference type="NCBI Taxonomy" id="2304604"/>
    <lineage>
        <taxon>Bacteria</taxon>
        <taxon>Bacillati</taxon>
        <taxon>Cyanobacteriota</taxon>
        <taxon>Adonisia</taxon>
        <taxon>Adonisia turfae</taxon>
    </lineage>
</organism>
<dbReference type="Pfam" id="PF07503">
    <property type="entry name" value="zf-HYPF"/>
    <property type="match status" value="2"/>
</dbReference>
<dbReference type="Pfam" id="PF01300">
    <property type="entry name" value="Sua5_yciO_yrdC"/>
    <property type="match status" value="1"/>
</dbReference>
<dbReference type="PROSITE" id="PS51163">
    <property type="entry name" value="YRDC"/>
    <property type="match status" value="1"/>
</dbReference>
<evidence type="ECO:0000256" key="4">
    <source>
        <dbReference type="ARBA" id="ARBA00022723"/>
    </source>
</evidence>
<keyword evidence="4" id="KW-0479">Metal-binding</keyword>
<dbReference type="InterPro" id="IPR017968">
    <property type="entry name" value="Acylphosphatase_CS"/>
</dbReference>
<proteinExistence type="inferred from homology"/>
<evidence type="ECO:0000259" key="10">
    <source>
        <dbReference type="PROSITE" id="PS51160"/>
    </source>
</evidence>
<dbReference type="InterPro" id="IPR036046">
    <property type="entry name" value="Acylphosphatase-like_dom_sf"/>
</dbReference>
<dbReference type="Pfam" id="PF17788">
    <property type="entry name" value="HypF_C"/>
    <property type="match status" value="1"/>
</dbReference>
<evidence type="ECO:0000256" key="3">
    <source>
        <dbReference type="ARBA" id="ARBA00022598"/>
    </source>
</evidence>
<dbReference type="Proteomes" id="UP000473574">
    <property type="component" value="Unassembled WGS sequence"/>
</dbReference>
<feature type="active site" evidence="9">
    <location>
        <position position="49"/>
    </location>
</feature>
<comment type="caution">
    <text evidence="12">The sequence shown here is derived from an EMBL/GenBank/DDBJ whole genome shotgun (WGS) entry which is preliminary data.</text>
</comment>
<dbReference type="PROSITE" id="PS51160">
    <property type="entry name" value="ACYLPHOSPHATASE_3"/>
    <property type="match status" value="1"/>
</dbReference>
<comment type="similarity">
    <text evidence="2 8">Belongs to the carbamoyltransferase HypF family.</text>
</comment>
<dbReference type="EC" id="6.2.-.-" evidence="8"/>
<dbReference type="Gene3D" id="3.90.870.50">
    <property type="match status" value="1"/>
</dbReference>
<keyword evidence="3" id="KW-0436">Ligase</keyword>
<feature type="domain" description="YrdC-like" evidence="11">
    <location>
        <begin position="237"/>
        <end position="423"/>
    </location>
</feature>
<dbReference type="GO" id="GO:0003998">
    <property type="term" value="F:acylphosphatase activity"/>
    <property type="evidence" value="ECO:0007669"/>
    <property type="project" value="UniProtKB-EC"/>
</dbReference>
<dbReference type="GO" id="GO:0008270">
    <property type="term" value="F:zinc ion binding"/>
    <property type="evidence" value="ECO:0007669"/>
    <property type="project" value="UniProtKB-KW"/>
</dbReference>
<dbReference type="GO" id="GO:0016874">
    <property type="term" value="F:ligase activity"/>
    <property type="evidence" value="ECO:0007669"/>
    <property type="project" value="UniProtKB-UniRule"/>
</dbReference>
<dbReference type="Gene3D" id="3.30.420.40">
    <property type="match status" value="1"/>
</dbReference>
<dbReference type="PANTHER" id="PTHR42959">
    <property type="entry name" value="CARBAMOYLTRANSFERASE"/>
    <property type="match status" value="1"/>
</dbReference>
<evidence type="ECO:0000259" key="11">
    <source>
        <dbReference type="PROSITE" id="PS51163"/>
    </source>
</evidence>
<evidence type="ECO:0000256" key="1">
    <source>
        <dbReference type="ARBA" id="ARBA00004711"/>
    </source>
</evidence>
<evidence type="ECO:0000256" key="2">
    <source>
        <dbReference type="ARBA" id="ARBA00008097"/>
    </source>
</evidence>
<dbReference type="InterPro" id="IPR051060">
    <property type="entry name" value="Carbamoyltrans_HypF-like"/>
</dbReference>
<dbReference type="InterPro" id="IPR006070">
    <property type="entry name" value="Sua5-like_dom"/>
</dbReference>
<evidence type="ECO:0000256" key="7">
    <source>
        <dbReference type="ARBA" id="ARBA00048220"/>
    </source>
</evidence>
<keyword evidence="9" id="KW-0378">Hydrolase</keyword>
<dbReference type="SUPFAM" id="SSF54975">
    <property type="entry name" value="Acylphosphatase/BLUF domain-like"/>
    <property type="match status" value="1"/>
</dbReference>
<evidence type="ECO:0000313" key="13">
    <source>
        <dbReference type="Proteomes" id="UP000473574"/>
    </source>
</evidence>
<dbReference type="PIRSF" id="PIRSF006256">
    <property type="entry name" value="CMPcnvr_hdrg_mat"/>
    <property type="match status" value="1"/>
</dbReference>
<dbReference type="PANTHER" id="PTHR42959:SF1">
    <property type="entry name" value="CARBAMOYLTRANSFERASE HYPF"/>
    <property type="match status" value="1"/>
</dbReference>
<dbReference type="InterPro" id="IPR001792">
    <property type="entry name" value="Acylphosphatase-like_dom"/>
</dbReference>
<dbReference type="InterPro" id="IPR017945">
    <property type="entry name" value="DHBP_synth_RibB-like_a/b_dom"/>
</dbReference>
<evidence type="ECO:0000313" key="12">
    <source>
        <dbReference type="EMBL" id="NEZ67405.1"/>
    </source>
</evidence>
<reference evidence="12 13" key="1">
    <citation type="journal article" date="2020" name="Microb. Ecol.">
        <title>Ecogenomics of the Marine Benthic Filamentous Cyanobacterium Adonisia.</title>
        <authorList>
            <person name="Walter J.M."/>
            <person name="Coutinho F.H."/>
            <person name="Leomil L."/>
            <person name="Hargreaves P.I."/>
            <person name="Campeao M.E."/>
            <person name="Vieira V.V."/>
            <person name="Silva B.S."/>
            <person name="Fistarol G.O."/>
            <person name="Salomon P.S."/>
            <person name="Sawabe T."/>
            <person name="Mino S."/>
            <person name="Hosokawa M."/>
            <person name="Miyashita H."/>
            <person name="Maruyama F."/>
            <person name="van Verk M.C."/>
            <person name="Dutilh B.E."/>
            <person name="Thompson C.C."/>
            <person name="Thompson F.L."/>
        </authorList>
    </citation>
    <scope>NUCLEOTIDE SEQUENCE [LARGE SCALE GENOMIC DNA]</scope>
    <source>
        <strain evidence="12 13">CCMR0082</strain>
    </source>
</reference>
<keyword evidence="5" id="KW-0863">Zinc-finger</keyword>
<dbReference type="InterPro" id="IPR055128">
    <property type="entry name" value="HypF_C_2"/>
</dbReference>
<evidence type="ECO:0000256" key="6">
    <source>
        <dbReference type="ARBA" id="ARBA00022833"/>
    </source>
</evidence>
<dbReference type="Gene3D" id="3.30.420.360">
    <property type="match status" value="1"/>
</dbReference>
<dbReference type="InterPro" id="IPR041440">
    <property type="entry name" value="HypF_C"/>
</dbReference>
<dbReference type="Pfam" id="PF00708">
    <property type="entry name" value="Acylphosphatase"/>
    <property type="match status" value="1"/>
</dbReference>
<comment type="pathway">
    <text evidence="1">Protein modification; [NiFe] hydrogenase maturation.</text>
</comment>
<evidence type="ECO:0000256" key="9">
    <source>
        <dbReference type="PROSITE-ProRule" id="PRU00520"/>
    </source>
</evidence>
<dbReference type="PROSITE" id="PS00150">
    <property type="entry name" value="ACYLPHOSPHATASE_1"/>
    <property type="match status" value="1"/>
</dbReference>
<feature type="active site" evidence="9">
    <location>
        <position position="67"/>
    </location>
</feature>
<comment type="catalytic activity">
    <reaction evidence="9">
        <text>an acyl phosphate + H2O = a carboxylate + phosphate + H(+)</text>
        <dbReference type="Rhea" id="RHEA:14965"/>
        <dbReference type="ChEBI" id="CHEBI:15377"/>
        <dbReference type="ChEBI" id="CHEBI:15378"/>
        <dbReference type="ChEBI" id="CHEBI:29067"/>
        <dbReference type="ChEBI" id="CHEBI:43474"/>
        <dbReference type="ChEBI" id="CHEBI:59918"/>
        <dbReference type="EC" id="3.6.1.7"/>
    </reaction>
</comment>
<keyword evidence="12" id="KW-0808">Transferase</keyword>
<name>A0A6M0SFZ5_9CYAN</name>
<protein>
    <recommendedName>
        <fullName evidence="8">Carbamoyltransferase</fullName>
        <ecNumber evidence="8">6.2.-.-</ecNumber>
    </recommendedName>
</protein>